<reference evidence="2 3" key="1">
    <citation type="submission" date="2020-06" db="EMBL/GenBank/DDBJ databases">
        <title>Transcriptomic and genomic resources for Thalictrum thalictroides and T. hernandezii: Facilitating candidate gene discovery in an emerging model plant lineage.</title>
        <authorList>
            <person name="Arias T."/>
            <person name="Riano-Pachon D.M."/>
            <person name="Di Stilio V.S."/>
        </authorList>
    </citation>
    <scope>NUCLEOTIDE SEQUENCE [LARGE SCALE GENOMIC DNA]</scope>
    <source>
        <strain evidence="3">cv. WT478/WT964</strain>
        <tissue evidence="2">Leaves</tissue>
    </source>
</reference>
<sequence length="97" mass="10723">MGRATTATSNATSAAATDQQRRRSLVLDPRKERQVHSIKICRISSTRRQIAEGYRSPEFSVQIGVVQQASSQNQILCVDSSTRLEQLGGLMSIVNEF</sequence>
<comment type="caution">
    <text evidence="2">The sequence shown here is derived from an EMBL/GenBank/DDBJ whole genome shotgun (WGS) entry which is preliminary data.</text>
</comment>
<gene>
    <name evidence="2" type="ORF">FRX31_008261</name>
</gene>
<evidence type="ECO:0000313" key="2">
    <source>
        <dbReference type="EMBL" id="KAF5202152.1"/>
    </source>
</evidence>
<evidence type="ECO:0000313" key="3">
    <source>
        <dbReference type="Proteomes" id="UP000554482"/>
    </source>
</evidence>
<name>A0A7J6X167_THATH</name>
<feature type="region of interest" description="Disordered" evidence="1">
    <location>
        <begin position="1"/>
        <end position="32"/>
    </location>
</feature>
<dbReference type="AlphaFoldDB" id="A0A7J6X167"/>
<protein>
    <submittedName>
        <fullName evidence="2">Uncharacterized protein</fullName>
    </submittedName>
</protein>
<feature type="compositionally biased region" description="Low complexity" evidence="1">
    <location>
        <begin position="1"/>
        <end position="17"/>
    </location>
</feature>
<dbReference type="EMBL" id="JABWDY010008522">
    <property type="protein sequence ID" value="KAF5202152.1"/>
    <property type="molecule type" value="Genomic_DNA"/>
</dbReference>
<organism evidence="2 3">
    <name type="scientific">Thalictrum thalictroides</name>
    <name type="common">Rue-anemone</name>
    <name type="synonym">Anemone thalictroides</name>
    <dbReference type="NCBI Taxonomy" id="46969"/>
    <lineage>
        <taxon>Eukaryota</taxon>
        <taxon>Viridiplantae</taxon>
        <taxon>Streptophyta</taxon>
        <taxon>Embryophyta</taxon>
        <taxon>Tracheophyta</taxon>
        <taxon>Spermatophyta</taxon>
        <taxon>Magnoliopsida</taxon>
        <taxon>Ranunculales</taxon>
        <taxon>Ranunculaceae</taxon>
        <taxon>Thalictroideae</taxon>
        <taxon>Thalictrum</taxon>
    </lineage>
</organism>
<keyword evidence="3" id="KW-1185">Reference proteome</keyword>
<accession>A0A7J6X167</accession>
<evidence type="ECO:0000256" key="1">
    <source>
        <dbReference type="SAM" id="MobiDB-lite"/>
    </source>
</evidence>
<proteinExistence type="predicted"/>
<dbReference type="Proteomes" id="UP000554482">
    <property type="component" value="Unassembled WGS sequence"/>
</dbReference>